<evidence type="ECO:0000313" key="3">
    <source>
        <dbReference type="Proteomes" id="UP000194003"/>
    </source>
</evidence>
<accession>A0A1Y2K7W4</accession>
<comment type="caution">
    <text evidence="2">The sequence shown here is derived from an EMBL/GenBank/DDBJ whole genome shotgun (WGS) entry which is preliminary data.</text>
</comment>
<feature type="compositionally biased region" description="Low complexity" evidence="1">
    <location>
        <begin position="184"/>
        <end position="206"/>
    </location>
</feature>
<protein>
    <submittedName>
        <fullName evidence="2">Uncharacterized protein</fullName>
    </submittedName>
</protein>
<name>A0A1Y2K7W4_9PROT</name>
<dbReference type="EMBL" id="LVJN01000019">
    <property type="protein sequence ID" value="OSM04462.1"/>
    <property type="molecule type" value="Genomic_DNA"/>
</dbReference>
<dbReference type="OrthoDB" id="7837554at2"/>
<dbReference type="AlphaFoldDB" id="A0A1Y2K7W4"/>
<dbReference type="Proteomes" id="UP000194003">
    <property type="component" value="Unassembled WGS sequence"/>
</dbReference>
<dbReference type="RefSeq" id="WP_085442545.1">
    <property type="nucleotide sequence ID" value="NZ_LVJN01000019.1"/>
</dbReference>
<feature type="region of interest" description="Disordered" evidence="1">
    <location>
        <begin position="164"/>
        <end position="218"/>
    </location>
</feature>
<evidence type="ECO:0000313" key="2">
    <source>
        <dbReference type="EMBL" id="OSM04462.1"/>
    </source>
</evidence>
<gene>
    <name evidence="2" type="ORF">MAIT1_04376</name>
</gene>
<sequence length="218" mass="23982">MNGNWTDFNDAESQQSFDLIPRGTIAPVRMTVKPGGYDDPNRGWTGGYAKQNPETGAVYLNCEFVITAGQYAKRKVWSRIGLFSPKGPEWGNMGRSFVRAILNSSRGLKDKDNSPNAQQARRINGFADLDGIEFLAKIDVEKDQRDGSDKNTIQFAITPDRKEYEGFNASVAPAPATPPANQGWQQTAPQQQPAAQQQSTAPQQQPAQPPTQTPSWAQ</sequence>
<reference evidence="2 3" key="1">
    <citation type="journal article" date="2016" name="BMC Genomics">
        <title>Combined genomic and structural analyses of a cultured magnetotactic bacterium reveals its niche adaptation to a dynamic environment.</title>
        <authorList>
            <person name="Araujo A.C."/>
            <person name="Morillo V."/>
            <person name="Cypriano J."/>
            <person name="Teixeira L.C."/>
            <person name="Leao P."/>
            <person name="Lyra S."/>
            <person name="Almeida L.G."/>
            <person name="Bazylinski D.A."/>
            <person name="Vasconcellos A.T."/>
            <person name="Abreu F."/>
            <person name="Lins U."/>
        </authorList>
    </citation>
    <scope>NUCLEOTIDE SEQUENCE [LARGE SCALE GENOMIC DNA]</scope>
    <source>
        <strain evidence="2 3">IT-1</strain>
    </source>
</reference>
<proteinExistence type="predicted"/>
<evidence type="ECO:0000256" key="1">
    <source>
        <dbReference type="SAM" id="MobiDB-lite"/>
    </source>
</evidence>
<dbReference type="STRING" id="1434232.MAIT1_04376"/>
<organism evidence="2 3">
    <name type="scientific">Magnetofaba australis IT-1</name>
    <dbReference type="NCBI Taxonomy" id="1434232"/>
    <lineage>
        <taxon>Bacteria</taxon>
        <taxon>Pseudomonadati</taxon>
        <taxon>Pseudomonadota</taxon>
        <taxon>Magnetococcia</taxon>
        <taxon>Magnetococcales</taxon>
        <taxon>Magnetococcaceae</taxon>
        <taxon>Magnetofaba</taxon>
    </lineage>
</organism>
<keyword evidence="3" id="KW-1185">Reference proteome</keyword>